<accession>A0ABM9I8B3</accession>
<comment type="similarity">
    <text evidence="2 10">In the N-terminal section; belongs to the FGAMS family.</text>
</comment>
<keyword evidence="5 10" id="KW-0547">Nucleotide-binding</keyword>
<dbReference type="EC" id="6.3.5.3" evidence="10"/>
<dbReference type="SUPFAM" id="SSF82697">
    <property type="entry name" value="PurS-like"/>
    <property type="match status" value="1"/>
</dbReference>
<dbReference type="NCBIfam" id="NF003672">
    <property type="entry name" value="PRK05297.1"/>
    <property type="match status" value="1"/>
</dbReference>
<dbReference type="Pfam" id="PF18072">
    <property type="entry name" value="FGAR-AT_linker"/>
    <property type="match status" value="1"/>
</dbReference>
<comment type="catalytic activity">
    <reaction evidence="10">
        <text>N(2)-formyl-N(1)-(5-phospho-beta-D-ribosyl)glycinamide + L-glutamine + ATP + H2O = 2-formamido-N(1)-(5-O-phospho-beta-D-ribosyl)acetamidine + L-glutamate + ADP + phosphate + H(+)</text>
        <dbReference type="Rhea" id="RHEA:17129"/>
        <dbReference type="ChEBI" id="CHEBI:15377"/>
        <dbReference type="ChEBI" id="CHEBI:15378"/>
        <dbReference type="ChEBI" id="CHEBI:29985"/>
        <dbReference type="ChEBI" id="CHEBI:30616"/>
        <dbReference type="ChEBI" id="CHEBI:43474"/>
        <dbReference type="ChEBI" id="CHEBI:58359"/>
        <dbReference type="ChEBI" id="CHEBI:147286"/>
        <dbReference type="ChEBI" id="CHEBI:147287"/>
        <dbReference type="ChEBI" id="CHEBI:456216"/>
        <dbReference type="EC" id="6.3.5.3"/>
    </reaction>
</comment>
<dbReference type="SUPFAM" id="SSF55326">
    <property type="entry name" value="PurM N-terminal domain-like"/>
    <property type="match status" value="2"/>
</dbReference>
<dbReference type="Gene3D" id="3.40.50.880">
    <property type="match status" value="1"/>
</dbReference>
<proteinExistence type="inferred from homology"/>
<dbReference type="InterPro" id="IPR036921">
    <property type="entry name" value="PurM-like_N_sf"/>
</dbReference>
<feature type="domain" description="FGAR-AT PurM N-terminal-like" evidence="14">
    <location>
        <begin position="646"/>
        <end position="805"/>
    </location>
</feature>
<evidence type="ECO:0000259" key="12">
    <source>
        <dbReference type="Pfam" id="PF18072"/>
    </source>
</evidence>
<evidence type="ECO:0000256" key="1">
    <source>
        <dbReference type="ARBA" id="ARBA00004920"/>
    </source>
</evidence>
<name>A0ABM9I8B3_9GAMM</name>
<dbReference type="Pfam" id="PF18076">
    <property type="entry name" value="FGAR-AT_N"/>
    <property type="match status" value="1"/>
</dbReference>
<evidence type="ECO:0000256" key="3">
    <source>
        <dbReference type="ARBA" id="ARBA00022598"/>
    </source>
</evidence>
<feature type="active site" evidence="10">
    <location>
        <position position="1259"/>
    </location>
</feature>
<reference evidence="15 16" key="1">
    <citation type="submission" date="2023-03" db="EMBL/GenBank/DDBJ databases">
        <authorList>
            <person name="Pearce D."/>
        </authorList>
    </citation>
    <scope>NUCLEOTIDE SEQUENCE [LARGE SCALE GENOMIC DNA]</scope>
    <source>
        <strain evidence="15">Msz</strain>
    </source>
</reference>
<keyword evidence="9 10" id="KW-0315">Glutamine amidotransferase</keyword>
<feature type="domain" description="PurM-like C-terminal" evidence="11">
    <location>
        <begin position="833"/>
        <end position="964"/>
    </location>
</feature>
<dbReference type="CDD" id="cd02204">
    <property type="entry name" value="PurL_repeat2"/>
    <property type="match status" value="1"/>
</dbReference>
<evidence type="ECO:0000256" key="2">
    <source>
        <dbReference type="ARBA" id="ARBA00008608"/>
    </source>
</evidence>
<dbReference type="Gene3D" id="3.30.1330.10">
    <property type="entry name" value="PurM-like, N-terminal domain"/>
    <property type="match status" value="2"/>
</dbReference>
<dbReference type="Proteomes" id="UP001162030">
    <property type="component" value="Chromosome"/>
</dbReference>
<evidence type="ECO:0000256" key="7">
    <source>
        <dbReference type="ARBA" id="ARBA00022840"/>
    </source>
</evidence>
<feature type="active site" description="Nucleophile" evidence="10">
    <location>
        <position position="1134"/>
    </location>
</feature>
<dbReference type="SUPFAM" id="SSF56042">
    <property type="entry name" value="PurM C-terminal domain-like"/>
    <property type="match status" value="2"/>
</dbReference>
<evidence type="ECO:0000256" key="9">
    <source>
        <dbReference type="ARBA" id="ARBA00022962"/>
    </source>
</evidence>
<dbReference type="Pfam" id="PF13507">
    <property type="entry name" value="GATase_5"/>
    <property type="match status" value="1"/>
</dbReference>
<comment type="caution">
    <text evidence="10">Lacks conserved residue(s) required for the propagation of feature annotation.</text>
</comment>
<sequence>MFAKFSGPSALSAFRLKKLLTDLQAVEPSIVEVSAVYVHFAEIERTLSGSEKRTLESILAYGPTQKVPIIEGEYFLVVPRLGTISPWSSKATDVVRRSGLAAVLRVERGIEYRIRSGEGIKLSNEDAIKALIHDRMTQTVLSRDQEHLLFQHPAPTPLTYIPLMEEGKWALIKANRNLGLALSEDELDYLVESFTALRRNPSDVELMMFAQANSEHCRHKIFNAHWRISGEARDETLFGMIKNTTAQSPDGVLSAYRDNAAVVQGPATKVFLRDAETLVYGYREEPAHILMKVETHNHPTAVSPYPGAATGSGGEIRDEAATGRGSQTKAGLTGFSVSHLRIPGFEQPWERDHGKPGRIASALDIMLQGPIGGAAFNNEFGRPNLCGYFRTFEQRAADGSGLWGYHKPIMIAGGMGNIRPQNLVKQAIPPGAPIVVLGGPAMLIGLGGGAASSVASGESSEDLDFASVQRENPEMQRRCQEVINRCAALGEDNPILSIHDVGAGGLSNAVPEIIHDSGRGGRFELRDIPIDEPGMSPMQIWCNESQERYVLALKPEALDRFRAFCERERCPYAVIGYATEEERLVLSDSQFGTHPIDISMALLFGKPPKMQRDATRVQTVQPPIRREDIDIREAARRVLNFPAVADKRFLITIGDRSVGGLVARDQMVGPWQVPVADVAVTTSGFLAYTGEAMAMGERTPLAVIDGPTSGRMAIGEALTNIAAARIESLGQVKLSANWMAAAGFPGEDAKLFDTVRAVGLELCPALGIAVPVGKDSLSMKTVWRENGRDVVMTAPLSLIISAFAPVVDVRRTLTPELRLDCGPTRLVLIDLGRGRNRLGGSALAQVYGQLGNDPPDLDDPAMFKSFFAAIQSLNEDGRLLAYHDRSDGGLFATLCEMAFAARCGLEIDVSALGEDPVAALFSEELGAVVQVLEADLDAVKDLLDRSGLGPFSHVIGTPSADKQIVFRKGGEILLTQSRADLQQIWAETSYRMQALRDNPDCARQEFEAIADDDDPGLNAVLSFDPDDDVAAPFILKGRPRVAILREQGVNGHIEMAAAFDRAGFTAVDVHMSDILSGQLSLRDFVGLAACGGFSYGDVLGAGGGWAKSILLNPRGRDEFQAFFERRDTFSLGVCNGCQMISHLAELIPGAVHWPRFVRNESEQFEARVTLVEVQRSPSIFFAGMEGSRIPVVVAHGEGRAEFHDDARKALSLGVVSLCYTDTYGKITEAFPYNPNGSPLGITGLTTLDGRVTIMMPHPERCFRTVQNSWHPKTWGEYGPWMRMFRNARVWVG</sequence>
<dbReference type="InterPro" id="IPR029062">
    <property type="entry name" value="Class_I_gatase-like"/>
</dbReference>
<evidence type="ECO:0000259" key="13">
    <source>
        <dbReference type="Pfam" id="PF18076"/>
    </source>
</evidence>
<evidence type="ECO:0000259" key="11">
    <source>
        <dbReference type="Pfam" id="PF02769"/>
    </source>
</evidence>
<dbReference type="InterPro" id="IPR010073">
    <property type="entry name" value="PurL_large"/>
</dbReference>
<evidence type="ECO:0000256" key="5">
    <source>
        <dbReference type="ARBA" id="ARBA00022741"/>
    </source>
</evidence>
<dbReference type="PROSITE" id="PS51273">
    <property type="entry name" value="GATASE_TYPE_1"/>
    <property type="match status" value="1"/>
</dbReference>
<feature type="binding site" evidence="10">
    <location>
        <position position="676"/>
    </location>
    <ligand>
        <name>ATP</name>
        <dbReference type="ChEBI" id="CHEBI:30616"/>
    </ligand>
</feature>
<dbReference type="SUPFAM" id="SSF109736">
    <property type="entry name" value="FGAM synthase PurL, linker domain"/>
    <property type="match status" value="1"/>
</dbReference>
<feature type="domain" description="Phosphoribosylformylglycinamidine synthase linker" evidence="12">
    <location>
        <begin position="172"/>
        <end position="220"/>
    </location>
</feature>
<feature type="binding site" evidence="10">
    <location>
        <position position="720"/>
    </location>
    <ligand>
        <name>Mg(2+)</name>
        <dbReference type="ChEBI" id="CHEBI:18420"/>
    </ligand>
</feature>
<feature type="binding site" evidence="10">
    <location>
        <position position="884"/>
    </location>
    <ligand>
        <name>Mg(2+)</name>
        <dbReference type="ChEBI" id="CHEBI:18420"/>
    </ligand>
</feature>
<dbReference type="PANTHER" id="PTHR10099">
    <property type="entry name" value="PHOSPHORIBOSYLFORMYLGLYCINAMIDINE SYNTHASE"/>
    <property type="match status" value="1"/>
</dbReference>
<dbReference type="InterPro" id="IPR036604">
    <property type="entry name" value="PurS-like_sf"/>
</dbReference>
<dbReference type="RefSeq" id="WP_026609887.1">
    <property type="nucleotide sequence ID" value="NZ_OX458333.1"/>
</dbReference>
<evidence type="ECO:0000256" key="8">
    <source>
        <dbReference type="ARBA" id="ARBA00022842"/>
    </source>
</evidence>
<dbReference type="InterPro" id="IPR040707">
    <property type="entry name" value="FGAR-AT_N"/>
</dbReference>
<protein>
    <recommendedName>
        <fullName evidence="10">Phosphoribosylformylglycinamidine synthase</fullName>
        <shortName evidence="10">FGAM synthase</shortName>
        <shortName evidence="10">FGAMS</shortName>
        <ecNumber evidence="10">6.3.5.3</ecNumber>
    </recommendedName>
    <alternativeName>
        <fullName evidence="10">Formylglycinamide ribonucleotide amidotransferase</fullName>
        <shortName evidence="10">FGAR amidotransferase</shortName>
        <shortName evidence="10">FGAR-AT</shortName>
    </alternativeName>
</protein>
<dbReference type="InterPro" id="IPR055181">
    <property type="entry name" value="FGAR-AT_PurM_N-like"/>
</dbReference>
<dbReference type="SMART" id="SM01211">
    <property type="entry name" value="GATase_5"/>
    <property type="match status" value="1"/>
</dbReference>
<dbReference type="EMBL" id="OX458333">
    <property type="protein sequence ID" value="CAI8956340.1"/>
    <property type="molecule type" value="Genomic_DNA"/>
</dbReference>
<dbReference type="InterPro" id="IPR010918">
    <property type="entry name" value="PurM-like_C_dom"/>
</dbReference>
<feature type="binding site" evidence="10">
    <location>
        <begin position="307"/>
        <end position="318"/>
    </location>
    <ligand>
        <name>ATP</name>
        <dbReference type="ChEBI" id="CHEBI:30616"/>
    </ligand>
</feature>
<dbReference type="CDD" id="cd01740">
    <property type="entry name" value="GATase1_FGAR_AT"/>
    <property type="match status" value="1"/>
</dbReference>
<feature type="domain" description="Phosphoribosylformylglycinamidine synthase N-terminal" evidence="13">
    <location>
        <begin position="37"/>
        <end position="146"/>
    </location>
</feature>
<feature type="binding site" evidence="10">
    <location>
        <position position="716"/>
    </location>
    <ligand>
        <name>Mg(2+)</name>
        <dbReference type="ChEBI" id="CHEBI:18420"/>
    </ligand>
</feature>
<keyword evidence="7 10" id="KW-0067">ATP-binding</keyword>
<keyword evidence="10" id="KW-0963">Cytoplasm</keyword>
<evidence type="ECO:0000313" key="16">
    <source>
        <dbReference type="Proteomes" id="UP001162030"/>
    </source>
</evidence>
<feature type="domain" description="PurM-like C-terminal" evidence="11">
    <location>
        <begin position="430"/>
        <end position="586"/>
    </location>
</feature>
<dbReference type="PANTHER" id="PTHR10099:SF1">
    <property type="entry name" value="PHOSPHORIBOSYLFORMYLGLYCINAMIDINE SYNTHASE"/>
    <property type="match status" value="1"/>
</dbReference>
<evidence type="ECO:0000256" key="10">
    <source>
        <dbReference type="HAMAP-Rule" id="MF_00419"/>
    </source>
</evidence>
<dbReference type="Gene3D" id="1.10.8.750">
    <property type="entry name" value="Phosphoribosylformylglycinamidine synthase, linker domain"/>
    <property type="match status" value="1"/>
</dbReference>
<feature type="binding site" evidence="10">
    <location>
        <position position="677"/>
    </location>
    <ligand>
        <name>Mg(2+)</name>
        <dbReference type="ChEBI" id="CHEBI:18420"/>
    </ligand>
</feature>
<dbReference type="InterPro" id="IPR036676">
    <property type="entry name" value="PurM-like_C_sf"/>
</dbReference>
<comment type="subcellular location">
    <subcellularLocation>
        <location evidence="10">Cytoplasm</location>
    </subcellularLocation>
</comment>
<evidence type="ECO:0000313" key="15">
    <source>
        <dbReference type="EMBL" id="CAI8956340.1"/>
    </source>
</evidence>
<keyword evidence="4 10" id="KW-0479">Metal-binding</keyword>
<organism evidence="15 16">
    <name type="scientific">Methylocaldum szegediense</name>
    <dbReference type="NCBI Taxonomy" id="73780"/>
    <lineage>
        <taxon>Bacteria</taxon>
        <taxon>Pseudomonadati</taxon>
        <taxon>Pseudomonadota</taxon>
        <taxon>Gammaproteobacteria</taxon>
        <taxon>Methylococcales</taxon>
        <taxon>Methylococcaceae</taxon>
        <taxon>Methylocaldum</taxon>
    </lineage>
</organism>
<dbReference type="CDD" id="cd02203">
    <property type="entry name" value="PurL_repeat1"/>
    <property type="match status" value="1"/>
</dbReference>
<dbReference type="HAMAP" id="MF_00419">
    <property type="entry name" value="PurL_1"/>
    <property type="match status" value="1"/>
</dbReference>
<comment type="function">
    <text evidence="10">Phosphoribosylformylglycinamidine synthase involved in the purines biosynthetic pathway. Catalyzes the ATP-dependent conversion of formylglycinamide ribonucleotide (FGAR) and glutamine to yield formylglycinamidine ribonucleotide (FGAM) and glutamate.</text>
</comment>
<dbReference type="NCBIfam" id="TIGR01735">
    <property type="entry name" value="FGAM_synt"/>
    <property type="match status" value="1"/>
</dbReference>
<evidence type="ECO:0000259" key="14">
    <source>
        <dbReference type="Pfam" id="PF22689"/>
    </source>
</evidence>
<keyword evidence="16" id="KW-1185">Reference proteome</keyword>
<comment type="pathway">
    <text evidence="1 10">Purine metabolism; IMP biosynthesis via de novo pathway; 5-amino-1-(5-phospho-D-ribosyl)imidazole from N(2)-formyl-N(1)-(5-phospho-D-ribosyl)glycinamide: step 1/2.</text>
</comment>
<keyword evidence="6 10" id="KW-0658">Purine biosynthesis</keyword>
<keyword evidence="3 10" id="KW-0436">Ligase</keyword>
<comment type="subunit">
    <text evidence="10">Monomer.</text>
</comment>
<feature type="binding site" evidence="10">
    <location>
        <position position="886"/>
    </location>
    <ligand>
        <name>ATP</name>
        <dbReference type="ChEBI" id="CHEBI:30616"/>
    </ligand>
</feature>
<dbReference type="Gene3D" id="3.90.650.10">
    <property type="entry name" value="PurM-like C-terminal domain"/>
    <property type="match status" value="2"/>
</dbReference>
<gene>
    <name evidence="10 15" type="primary">purL</name>
    <name evidence="15" type="ORF">MSZNOR_4564</name>
</gene>
<feature type="active site" evidence="10">
    <location>
        <position position="1257"/>
    </location>
</feature>
<dbReference type="GO" id="GO:0004642">
    <property type="term" value="F:phosphoribosylformylglycinamidine synthase activity"/>
    <property type="evidence" value="ECO:0007669"/>
    <property type="project" value="UniProtKB-EC"/>
</dbReference>
<dbReference type="Pfam" id="PF22689">
    <property type="entry name" value="FGAR-AT_PurM_N-like"/>
    <property type="match status" value="1"/>
</dbReference>
<dbReference type="SUPFAM" id="SSF52317">
    <property type="entry name" value="Class I glutamine amidotransferase-like"/>
    <property type="match status" value="1"/>
</dbReference>
<evidence type="ECO:0000256" key="4">
    <source>
        <dbReference type="ARBA" id="ARBA00022723"/>
    </source>
</evidence>
<evidence type="ECO:0000256" key="6">
    <source>
        <dbReference type="ARBA" id="ARBA00022755"/>
    </source>
</evidence>
<dbReference type="InterPro" id="IPR041609">
    <property type="entry name" value="PurL_linker"/>
</dbReference>
<dbReference type="Pfam" id="PF02769">
    <property type="entry name" value="AIRS_C"/>
    <property type="match status" value="2"/>
</dbReference>
<keyword evidence="8 10" id="KW-0460">Magnesium</keyword>